<organism evidence="1 2">
    <name type="scientific">candidate division MSBL1 archaeon SCGC-AAA382K21</name>
    <dbReference type="NCBI Taxonomy" id="1698283"/>
    <lineage>
        <taxon>Archaea</taxon>
        <taxon>Methanobacteriati</taxon>
        <taxon>Methanobacteriota</taxon>
        <taxon>candidate division MSBL1</taxon>
    </lineage>
</organism>
<name>A0A133VKY6_9EURY</name>
<proteinExistence type="predicted"/>
<evidence type="ECO:0000313" key="2">
    <source>
        <dbReference type="Proteomes" id="UP000070504"/>
    </source>
</evidence>
<dbReference type="EMBL" id="LHYH01000011">
    <property type="protein sequence ID" value="KXB07116.1"/>
    <property type="molecule type" value="Genomic_DNA"/>
</dbReference>
<protein>
    <submittedName>
        <fullName evidence="1">Uncharacterized protein</fullName>
    </submittedName>
</protein>
<comment type="caution">
    <text evidence="1">The sequence shown here is derived from an EMBL/GenBank/DDBJ whole genome shotgun (WGS) entry which is preliminary data.</text>
</comment>
<reference evidence="1 2" key="1">
    <citation type="journal article" date="2016" name="Sci. Rep.">
        <title>Metabolic traits of an uncultured archaeal lineage -MSBL1- from brine pools of the Red Sea.</title>
        <authorList>
            <person name="Mwirichia R."/>
            <person name="Alam I."/>
            <person name="Rashid M."/>
            <person name="Vinu M."/>
            <person name="Ba-Alawi W."/>
            <person name="Anthony Kamau A."/>
            <person name="Kamanda Ngugi D."/>
            <person name="Goker M."/>
            <person name="Klenk H.P."/>
            <person name="Bajic V."/>
            <person name="Stingl U."/>
        </authorList>
    </citation>
    <scope>NUCLEOTIDE SEQUENCE [LARGE SCALE GENOMIC DNA]</scope>
    <source>
        <strain evidence="1">SCGC-AAA382K21</strain>
    </source>
</reference>
<accession>A0A133VKY6</accession>
<keyword evidence="2" id="KW-1185">Reference proteome</keyword>
<dbReference type="AlphaFoldDB" id="A0A133VKY6"/>
<dbReference type="Proteomes" id="UP000070504">
    <property type="component" value="Unassembled WGS sequence"/>
</dbReference>
<gene>
    <name evidence="1" type="ORF">AKJ54_00730</name>
</gene>
<sequence length="143" mass="15696">MSFTTSKSTKQTYVVETGGLEASFSVVSVSELTQASFTSSIVIGQLVHQISYELTNDSNQVITVTKFEYYGEDGSLRNTVTSEEIEDIWGTGDVNPGESFSGTADFRIGQPTTGEVEDWKYKFYCEDASGSEFTVIGNYVETL</sequence>
<evidence type="ECO:0000313" key="1">
    <source>
        <dbReference type="EMBL" id="KXB07116.1"/>
    </source>
</evidence>